<feature type="compositionally biased region" description="Basic residues" evidence="1">
    <location>
        <begin position="294"/>
        <end position="306"/>
    </location>
</feature>
<proteinExistence type="predicted"/>
<sequence>MGSIIWNKQSILEFNDADIGLLIEIFNAEDIKHSIDGENIILFPSLLDKTIILKPLTQQSELKTLIKSLESSLHYEGATVISDESLTDKTTLEHLDAQMIITFSSVAQQTDLTVYLPFNIQSTSISVSKNILKQLNFLENKVSFKMADTWNKLWGTKYWTYIFGNSTPTLVLEISKSTLSEKFIISFGDILIRSIIDELGYKPSNIEKDHTLKFLDKLKERNHCRELLPKEQEETEKIVSKLECCESELDSLKESYKEAVEKLQNIKEESPTKSIQQQDPIKSTDENNKANDKRGRRKKSAGKSKKIYVPLTVKQDSTQEYIHQHLPFIKKYSGQGPVHQFIRPTPYSSNIVLPPNFIPKYRAIKERKDHKRQEKSRNRKKADTTNNTNNTNKTHNTHHKNNINSRIDINSKIDTQISDNEREVNNIYNLMYPK</sequence>
<dbReference type="STRING" id="426128.SAMN05660297_00406"/>
<dbReference type="RefSeq" id="WP_139176363.1">
    <property type="nucleotide sequence ID" value="NZ_FOHU01000001.1"/>
</dbReference>
<evidence type="ECO:0000313" key="3">
    <source>
        <dbReference type="Proteomes" id="UP000199568"/>
    </source>
</evidence>
<feature type="compositionally biased region" description="Basic and acidic residues" evidence="1">
    <location>
        <begin position="365"/>
        <end position="376"/>
    </location>
</feature>
<evidence type="ECO:0000313" key="2">
    <source>
        <dbReference type="EMBL" id="SES72596.1"/>
    </source>
</evidence>
<dbReference type="Proteomes" id="UP000199568">
    <property type="component" value="Unassembled WGS sequence"/>
</dbReference>
<evidence type="ECO:0000256" key="1">
    <source>
        <dbReference type="SAM" id="MobiDB-lite"/>
    </source>
</evidence>
<gene>
    <name evidence="2" type="ORF">SAMN05660297_00406</name>
</gene>
<dbReference type="OrthoDB" id="1951558at2"/>
<dbReference type="AlphaFoldDB" id="A0A1H9YTY9"/>
<feature type="region of interest" description="Disordered" evidence="1">
    <location>
        <begin position="365"/>
        <end position="407"/>
    </location>
</feature>
<feature type="region of interest" description="Disordered" evidence="1">
    <location>
        <begin position="267"/>
        <end position="309"/>
    </location>
</feature>
<organism evidence="2 3">
    <name type="scientific">Natronincola peptidivorans</name>
    <dbReference type="NCBI Taxonomy" id="426128"/>
    <lineage>
        <taxon>Bacteria</taxon>
        <taxon>Bacillati</taxon>
        <taxon>Bacillota</taxon>
        <taxon>Clostridia</taxon>
        <taxon>Peptostreptococcales</taxon>
        <taxon>Natronincolaceae</taxon>
        <taxon>Natronincola</taxon>
    </lineage>
</organism>
<feature type="compositionally biased region" description="Low complexity" evidence="1">
    <location>
        <begin position="384"/>
        <end position="394"/>
    </location>
</feature>
<feature type="compositionally biased region" description="Polar residues" evidence="1">
    <location>
        <begin position="272"/>
        <end position="281"/>
    </location>
</feature>
<protein>
    <submittedName>
        <fullName evidence="2">Uncharacterized protein</fullName>
    </submittedName>
</protein>
<reference evidence="2 3" key="1">
    <citation type="submission" date="2016-10" db="EMBL/GenBank/DDBJ databases">
        <authorList>
            <person name="de Groot N.N."/>
        </authorList>
    </citation>
    <scope>NUCLEOTIDE SEQUENCE [LARGE SCALE GENOMIC DNA]</scope>
    <source>
        <strain evidence="2 3">DSM 18979</strain>
    </source>
</reference>
<dbReference type="EMBL" id="FOHU01000001">
    <property type="protein sequence ID" value="SES72596.1"/>
    <property type="molecule type" value="Genomic_DNA"/>
</dbReference>
<keyword evidence="3" id="KW-1185">Reference proteome</keyword>
<accession>A0A1H9YTY9</accession>
<feature type="compositionally biased region" description="Basic and acidic residues" evidence="1">
    <location>
        <begin position="282"/>
        <end position="293"/>
    </location>
</feature>
<name>A0A1H9YTY9_9FIRM</name>